<name>A0AAD5U910_9FUNG</name>
<dbReference type="SUPFAM" id="SSF52540">
    <property type="entry name" value="P-loop containing nucleoside triphosphate hydrolases"/>
    <property type="match status" value="2"/>
</dbReference>
<feature type="domain" description="ABC transporter" evidence="10">
    <location>
        <begin position="631"/>
        <end position="839"/>
    </location>
</feature>
<evidence type="ECO:0000259" key="11">
    <source>
        <dbReference type="PROSITE" id="PS50929"/>
    </source>
</evidence>
<keyword evidence="2" id="KW-0813">Transport</keyword>
<dbReference type="InterPro" id="IPR027417">
    <property type="entry name" value="P-loop_NTPase"/>
</dbReference>
<dbReference type="Pfam" id="PF00005">
    <property type="entry name" value="ABC_tran"/>
    <property type="match status" value="2"/>
</dbReference>
<evidence type="ECO:0000256" key="7">
    <source>
        <dbReference type="ARBA" id="ARBA00022989"/>
    </source>
</evidence>
<protein>
    <recommendedName>
        <fullName evidence="14">P-loop containing nucleoside triphosphate hydrolase protein</fullName>
    </recommendedName>
</protein>
<reference evidence="12" key="1">
    <citation type="submission" date="2020-05" db="EMBL/GenBank/DDBJ databases">
        <title>Phylogenomic resolution of chytrid fungi.</title>
        <authorList>
            <person name="Stajich J.E."/>
            <person name="Amses K."/>
            <person name="Simmons R."/>
            <person name="Seto K."/>
            <person name="Myers J."/>
            <person name="Bonds A."/>
            <person name="Quandt C.A."/>
            <person name="Barry K."/>
            <person name="Liu P."/>
            <person name="Grigoriev I."/>
            <person name="Longcore J.E."/>
            <person name="James T.Y."/>
        </authorList>
    </citation>
    <scope>NUCLEOTIDE SEQUENCE</scope>
    <source>
        <strain evidence="12">PLAUS21</strain>
    </source>
</reference>
<dbReference type="GO" id="GO:0016020">
    <property type="term" value="C:membrane"/>
    <property type="evidence" value="ECO:0007669"/>
    <property type="project" value="UniProtKB-SubCell"/>
</dbReference>
<accession>A0AAD5U910</accession>
<dbReference type="InterPro" id="IPR036640">
    <property type="entry name" value="ABC1_TM_sf"/>
</dbReference>
<evidence type="ECO:0000256" key="9">
    <source>
        <dbReference type="SAM" id="Phobius"/>
    </source>
</evidence>
<evidence type="ECO:0000256" key="1">
    <source>
        <dbReference type="ARBA" id="ARBA00004370"/>
    </source>
</evidence>
<dbReference type="InterPro" id="IPR050173">
    <property type="entry name" value="ABC_transporter_C-like"/>
</dbReference>
<feature type="non-terminal residue" evidence="12">
    <location>
        <position position="839"/>
    </location>
</feature>
<evidence type="ECO:0000256" key="5">
    <source>
        <dbReference type="ARBA" id="ARBA00022741"/>
    </source>
</evidence>
<keyword evidence="7 9" id="KW-1133">Transmembrane helix</keyword>
<keyword evidence="13" id="KW-1185">Reference proteome</keyword>
<evidence type="ECO:0000256" key="8">
    <source>
        <dbReference type="ARBA" id="ARBA00023136"/>
    </source>
</evidence>
<dbReference type="AlphaFoldDB" id="A0AAD5U910"/>
<organism evidence="12 13">
    <name type="scientific">Boothiomyces macroporosus</name>
    <dbReference type="NCBI Taxonomy" id="261099"/>
    <lineage>
        <taxon>Eukaryota</taxon>
        <taxon>Fungi</taxon>
        <taxon>Fungi incertae sedis</taxon>
        <taxon>Chytridiomycota</taxon>
        <taxon>Chytridiomycota incertae sedis</taxon>
        <taxon>Chytridiomycetes</taxon>
        <taxon>Rhizophydiales</taxon>
        <taxon>Terramycetaceae</taxon>
        <taxon>Boothiomyces</taxon>
    </lineage>
</organism>
<comment type="caution">
    <text evidence="12">The sequence shown here is derived from an EMBL/GenBank/DDBJ whole genome shotgun (WGS) entry which is preliminary data.</text>
</comment>
<keyword evidence="4" id="KW-0677">Repeat</keyword>
<dbReference type="GO" id="GO:0140359">
    <property type="term" value="F:ABC-type transporter activity"/>
    <property type="evidence" value="ECO:0007669"/>
    <property type="project" value="InterPro"/>
</dbReference>
<feature type="transmembrane region" description="Helical" evidence="9">
    <location>
        <begin position="400"/>
        <end position="418"/>
    </location>
</feature>
<feature type="domain" description="ABC transmembrane type-1" evidence="11">
    <location>
        <begin position="482"/>
        <end position="589"/>
    </location>
</feature>
<dbReference type="PANTHER" id="PTHR24223">
    <property type="entry name" value="ATP-BINDING CASSETTE SUB-FAMILY C"/>
    <property type="match status" value="1"/>
</dbReference>
<dbReference type="Gene3D" id="3.40.50.300">
    <property type="entry name" value="P-loop containing nucleotide triphosphate hydrolases"/>
    <property type="match status" value="2"/>
</dbReference>
<evidence type="ECO:0000259" key="10">
    <source>
        <dbReference type="PROSITE" id="PS50893"/>
    </source>
</evidence>
<feature type="domain" description="ABC transmembrane type-1" evidence="11">
    <location>
        <begin position="76"/>
        <end position="183"/>
    </location>
</feature>
<proteinExistence type="predicted"/>
<evidence type="ECO:0008006" key="14">
    <source>
        <dbReference type="Google" id="ProtNLM"/>
    </source>
</evidence>
<keyword evidence="5" id="KW-0547">Nucleotide-binding</keyword>
<dbReference type="GO" id="GO:0016887">
    <property type="term" value="F:ATP hydrolysis activity"/>
    <property type="evidence" value="ECO:0007669"/>
    <property type="project" value="InterPro"/>
</dbReference>
<keyword evidence="8 9" id="KW-0472">Membrane</keyword>
<evidence type="ECO:0000313" key="12">
    <source>
        <dbReference type="EMBL" id="KAJ3250674.1"/>
    </source>
</evidence>
<evidence type="ECO:0000256" key="4">
    <source>
        <dbReference type="ARBA" id="ARBA00022737"/>
    </source>
</evidence>
<dbReference type="Pfam" id="PF00664">
    <property type="entry name" value="ABC_membrane"/>
    <property type="match status" value="2"/>
</dbReference>
<dbReference type="SMART" id="SM00382">
    <property type="entry name" value="AAA"/>
    <property type="match status" value="2"/>
</dbReference>
<feature type="transmembrane region" description="Helical" evidence="9">
    <location>
        <begin position="362"/>
        <end position="380"/>
    </location>
</feature>
<comment type="subcellular location">
    <subcellularLocation>
        <location evidence="1">Membrane</location>
    </subcellularLocation>
</comment>
<gene>
    <name evidence="12" type="ORF">HK103_003279</name>
</gene>
<dbReference type="PROSITE" id="PS50893">
    <property type="entry name" value="ABC_TRANSPORTER_2"/>
    <property type="match status" value="1"/>
</dbReference>
<dbReference type="PROSITE" id="PS50929">
    <property type="entry name" value="ABC_TM1F"/>
    <property type="match status" value="2"/>
</dbReference>
<dbReference type="GO" id="GO:0005524">
    <property type="term" value="F:ATP binding"/>
    <property type="evidence" value="ECO:0007669"/>
    <property type="project" value="UniProtKB-KW"/>
</dbReference>
<keyword evidence="3 9" id="KW-0812">Transmembrane</keyword>
<keyword evidence="6" id="KW-0067">ATP-binding</keyword>
<sequence>MLLVAVVGLWTTRDESDDDENISKEQGCSVISMLFYNWLTPLVKLGGKKPLEVNDLWEMPDSDVSEKVLEEYQQLNRVSIMNEILQGIRIIKYFAWENYFAKKVEEARAKELMSIVALWASNIGIHSIATGSGTLVAFTTFAVYTFIAGKTLDTATAFTTVNLLNTTTDVLTGLTYRVMDIYRAKVSLGRIQGFLQEPELDKYDKAKLEDAFSDNGTESDFTFGFREAELVYHGGISETSQSNFTLRKLNAEFPMEALTVICGPTGSGKSSLLLALLGEMKLISGQVASPFFDNPGRNGKTAQVAYSAQTAWILNATIRENITFGHEYDPVRYEKVVSKVLSVLIVLVSSFYLKCTNVERSLFALFLSLVLNVSALGWLITDRIPLKPLSALCLWEQVLVSQLLISMLLVAVVGLWTTRDESDDDENISKEQGCSVISMLFYNWLTPLVKLGGKKPLEVNDLWEMPDSDVSEKVLEEYQQLNRVSIMNEILQGIRIIKYFAWENYFAKKVEEARAKELMSIVALWASNIGIHSIATGSGTLVAFTTFAVYTFIAGKTLDTATAFTTVNLLNTTTDVLTGLTYRVMDIYRAKVSLGRIQGFLQEPELDKYDKAKLEDAFSDNGTESDFTFGFREAELVYHGGISETSQSNFTLRKLNAEFPMEALTVICGPTGSGKSSLLLALLGEMKLISGQVASPFFDNPGRNGKTAQVAYSAQTAWILNATIRENITFGHEYDPVRYEKVVRACALAKDFENLDGGDLTEIGEKGINLSGGQKQRISLARACYSPASIVLLDDPLSAVDAPTARYLLHKCILGVLKGRTVVLVSHATHLVVPFADYI</sequence>
<evidence type="ECO:0000256" key="6">
    <source>
        <dbReference type="ARBA" id="ARBA00022840"/>
    </source>
</evidence>
<dbReference type="InterPro" id="IPR003593">
    <property type="entry name" value="AAA+_ATPase"/>
</dbReference>
<dbReference type="SUPFAM" id="SSF90123">
    <property type="entry name" value="ABC transporter transmembrane region"/>
    <property type="match status" value="2"/>
</dbReference>
<dbReference type="Gene3D" id="1.20.1560.10">
    <property type="entry name" value="ABC transporter type 1, transmembrane domain"/>
    <property type="match status" value="2"/>
</dbReference>
<dbReference type="InterPro" id="IPR003439">
    <property type="entry name" value="ABC_transporter-like_ATP-bd"/>
</dbReference>
<dbReference type="EMBL" id="JADGKB010000233">
    <property type="protein sequence ID" value="KAJ3250674.1"/>
    <property type="molecule type" value="Genomic_DNA"/>
</dbReference>
<dbReference type="CDD" id="cd03250">
    <property type="entry name" value="ABCC_MRP_domain1"/>
    <property type="match status" value="1"/>
</dbReference>
<evidence type="ECO:0000256" key="3">
    <source>
        <dbReference type="ARBA" id="ARBA00022692"/>
    </source>
</evidence>
<evidence type="ECO:0000313" key="13">
    <source>
        <dbReference type="Proteomes" id="UP001210925"/>
    </source>
</evidence>
<evidence type="ECO:0000256" key="2">
    <source>
        <dbReference type="ARBA" id="ARBA00022448"/>
    </source>
</evidence>
<dbReference type="InterPro" id="IPR011527">
    <property type="entry name" value="ABC1_TM_dom"/>
</dbReference>
<dbReference type="Proteomes" id="UP001210925">
    <property type="component" value="Unassembled WGS sequence"/>
</dbReference>
<dbReference type="PANTHER" id="PTHR24223:SF353">
    <property type="entry name" value="ABC TRANSPORTER ATP-BINDING PROTEIN_PERMEASE VMR1-RELATED"/>
    <property type="match status" value="1"/>
</dbReference>